<dbReference type="EMBL" id="VBOT01000191">
    <property type="protein sequence ID" value="TMQ47288.1"/>
    <property type="molecule type" value="Genomic_DNA"/>
</dbReference>
<dbReference type="Proteomes" id="UP000320184">
    <property type="component" value="Unassembled WGS sequence"/>
</dbReference>
<dbReference type="AlphaFoldDB" id="A0A538S7C2"/>
<sequence length="92" mass="9199">MVNSVGLPVKTAVLVSLLIAGAAQAQTVAPGSGSPASAPAPGETAPVPVGPLKPLLYGVIYGERGWIAYIEDPTTRGIAAYRIGDTVAGQTI</sequence>
<reference evidence="3 4" key="1">
    <citation type="journal article" date="2019" name="Nat. Microbiol.">
        <title>Mediterranean grassland soil C-N compound turnover is dependent on rainfall and depth, and is mediated by genomically divergent microorganisms.</title>
        <authorList>
            <person name="Diamond S."/>
            <person name="Andeer P.F."/>
            <person name="Li Z."/>
            <person name="Crits-Christoph A."/>
            <person name="Burstein D."/>
            <person name="Anantharaman K."/>
            <person name="Lane K.R."/>
            <person name="Thomas B.C."/>
            <person name="Pan C."/>
            <person name="Northen T.R."/>
            <person name="Banfield J.F."/>
        </authorList>
    </citation>
    <scope>NUCLEOTIDE SEQUENCE [LARGE SCALE GENOMIC DNA]</scope>
    <source>
        <strain evidence="3">WS_3</strain>
    </source>
</reference>
<gene>
    <name evidence="3" type="ORF">E6K73_13910</name>
</gene>
<name>A0A538S7C2_UNCEI</name>
<evidence type="ECO:0000256" key="2">
    <source>
        <dbReference type="SAM" id="SignalP"/>
    </source>
</evidence>
<keyword evidence="2" id="KW-0732">Signal</keyword>
<feature type="chain" id="PRO_5021844155" evidence="2">
    <location>
        <begin position="26"/>
        <end position="92"/>
    </location>
</feature>
<protein>
    <submittedName>
        <fullName evidence="3">Uncharacterized protein</fullName>
    </submittedName>
</protein>
<feature type="region of interest" description="Disordered" evidence="1">
    <location>
        <begin position="28"/>
        <end position="48"/>
    </location>
</feature>
<organism evidence="3 4">
    <name type="scientific">Eiseniibacteriota bacterium</name>
    <dbReference type="NCBI Taxonomy" id="2212470"/>
    <lineage>
        <taxon>Bacteria</taxon>
        <taxon>Candidatus Eiseniibacteriota</taxon>
    </lineage>
</organism>
<feature type="signal peptide" evidence="2">
    <location>
        <begin position="1"/>
        <end position="25"/>
    </location>
</feature>
<evidence type="ECO:0000313" key="4">
    <source>
        <dbReference type="Proteomes" id="UP000320184"/>
    </source>
</evidence>
<accession>A0A538S7C2</accession>
<feature type="non-terminal residue" evidence="3">
    <location>
        <position position="92"/>
    </location>
</feature>
<comment type="caution">
    <text evidence="3">The sequence shown here is derived from an EMBL/GenBank/DDBJ whole genome shotgun (WGS) entry which is preliminary data.</text>
</comment>
<evidence type="ECO:0000313" key="3">
    <source>
        <dbReference type="EMBL" id="TMQ47288.1"/>
    </source>
</evidence>
<feature type="compositionally biased region" description="Low complexity" evidence="1">
    <location>
        <begin position="29"/>
        <end position="42"/>
    </location>
</feature>
<proteinExistence type="predicted"/>
<evidence type="ECO:0000256" key="1">
    <source>
        <dbReference type="SAM" id="MobiDB-lite"/>
    </source>
</evidence>